<evidence type="ECO:0000256" key="5">
    <source>
        <dbReference type="ARBA" id="ARBA00022448"/>
    </source>
</evidence>
<keyword evidence="12" id="KW-1185">Reference proteome</keyword>
<keyword evidence="9 10" id="KW-0143">Chaperone</keyword>
<keyword evidence="11" id="KW-0449">Lipoprotein</keyword>
<evidence type="ECO:0000256" key="2">
    <source>
        <dbReference type="ARBA" id="ARBA00007615"/>
    </source>
</evidence>
<comment type="caution">
    <text evidence="11">The sequence shown here is derived from an EMBL/GenBank/DDBJ whole genome shotgun (WGS) entry which is preliminary data.</text>
</comment>
<keyword evidence="8 10" id="KW-0653">Protein transport</keyword>
<evidence type="ECO:0000256" key="1">
    <source>
        <dbReference type="ARBA" id="ARBA00004418"/>
    </source>
</evidence>
<dbReference type="Pfam" id="PF03548">
    <property type="entry name" value="LolA"/>
    <property type="match status" value="1"/>
</dbReference>
<evidence type="ECO:0000256" key="3">
    <source>
        <dbReference type="ARBA" id="ARBA00011245"/>
    </source>
</evidence>
<dbReference type="GO" id="GO:0042597">
    <property type="term" value="C:periplasmic space"/>
    <property type="evidence" value="ECO:0007669"/>
    <property type="project" value="UniProtKB-SubCell"/>
</dbReference>
<dbReference type="Gene3D" id="2.50.20.10">
    <property type="entry name" value="Lipoprotein localisation LolA/LolB/LppX"/>
    <property type="match status" value="1"/>
</dbReference>
<evidence type="ECO:0000256" key="4">
    <source>
        <dbReference type="ARBA" id="ARBA00014035"/>
    </source>
</evidence>
<feature type="chain" id="PRO_5021049936" description="Outer-membrane lipoprotein carrier protein" evidence="10">
    <location>
        <begin position="20"/>
        <end position="202"/>
    </location>
</feature>
<evidence type="ECO:0000256" key="7">
    <source>
        <dbReference type="ARBA" id="ARBA00022764"/>
    </source>
</evidence>
<accession>A0A4R3JU12</accession>
<dbReference type="GO" id="GO:0042953">
    <property type="term" value="P:lipoprotein transport"/>
    <property type="evidence" value="ECO:0007669"/>
    <property type="project" value="InterPro"/>
</dbReference>
<dbReference type="EMBL" id="SLZY01000011">
    <property type="protein sequence ID" value="TCS71146.1"/>
    <property type="molecule type" value="Genomic_DNA"/>
</dbReference>
<name>A0A4R3JU12_9PROT</name>
<keyword evidence="6 10" id="KW-0732">Signal</keyword>
<sequence precursor="true">MRNLFLGLALALLALPVQAENRLQAFIGQTQALSAQFSQVVYDRKGRKTQEAGGHFQLQRPDRFRWTYQTPYEQLIVGDGKQVWIYDKDLAQVSVRPFDRAVGESPAALLAGDNEIEKFFQLKEAGSQDGLDWVEATPKSQEGSFERVRIGFKGGELQLMELKDRFGQTTLLRFSKLQRNPALAAELFRFTPPRGVDVIGND</sequence>
<comment type="similarity">
    <text evidence="2 10">Belongs to the LolA family.</text>
</comment>
<evidence type="ECO:0000256" key="6">
    <source>
        <dbReference type="ARBA" id="ARBA00022729"/>
    </source>
</evidence>
<organism evidence="11 12">
    <name type="scientific">Sulfuritortus calidifontis</name>
    <dbReference type="NCBI Taxonomy" id="1914471"/>
    <lineage>
        <taxon>Bacteria</taxon>
        <taxon>Pseudomonadati</taxon>
        <taxon>Pseudomonadota</taxon>
        <taxon>Betaproteobacteria</taxon>
        <taxon>Nitrosomonadales</taxon>
        <taxon>Thiobacillaceae</taxon>
        <taxon>Sulfuritortus</taxon>
    </lineage>
</organism>
<dbReference type="Proteomes" id="UP000295135">
    <property type="component" value="Unassembled WGS sequence"/>
</dbReference>
<keyword evidence="7 10" id="KW-0574">Periplasm</keyword>
<feature type="signal peptide" evidence="10">
    <location>
        <begin position="1"/>
        <end position="19"/>
    </location>
</feature>
<dbReference type="RefSeq" id="WP_126461734.1">
    <property type="nucleotide sequence ID" value="NZ_AP018721.1"/>
</dbReference>
<protein>
    <recommendedName>
        <fullName evidence="4 10">Outer-membrane lipoprotein carrier protein</fullName>
    </recommendedName>
</protein>
<dbReference type="AlphaFoldDB" id="A0A4R3JU12"/>
<comment type="subunit">
    <text evidence="3 10">Monomer.</text>
</comment>
<dbReference type="PANTHER" id="PTHR35869">
    <property type="entry name" value="OUTER-MEMBRANE LIPOPROTEIN CARRIER PROTEIN"/>
    <property type="match status" value="1"/>
</dbReference>
<dbReference type="OrthoDB" id="9787361at2"/>
<keyword evidence="5 10" id="KW-0813">Transport</keyword>
<evidence type="ECO:0000313" key="12">
    <source>
        <dbReference type="Proteomes" id="UP000295135"/>
    </source>
</evidence>
<gene>
    <name evidence="10" type="primary">lolA</name>
    <name evidence="11" type="ORF">EDC61_11122</name>
</gene>
<dbReference type="PANTHER" id="PTHR35869:SF1">
    <property type="entry name" value="OUTER-MEMBRANE LIPOPROTEIN CARRIER PROTEIN"/>
    <property type="match status" value="1"/>
</dbReference>
<dbReference type="GO" id="GO:0044874">
    <property type="term" value="P:lipoprotein localization to outer membrane"/>
    <property type="evidence" value="ECO:0007669"/>
    <property type="project" value="UniProtKB-UniRule"/>
</dbReference>
<reference evidence="11 12" key="1">
    <citation type="submission" date="2019-03" db="EMBL/GenBank/DDBJ databases">
        <title>Genomic Encyclopedia of Type Strains, Phase IV (KMG-IV): sequencing the most valuable type-strain genomes for metagenomic binning, comparative biology and taxonomic classification.</title>
        <authorList>
            <person name="Goeker M."/>
        </authorList>
    </citation>
    <scope>NUCLEOTIDE SEQUENCE [LARGE SCALE GENOMIC DNA]</scope>
    <source>
        <strain evidence="11 12">DSM 103923</strain>
    </source>
</reference>
<dbReference type="InterPro" id="IPR004564">
    <property type="entry name" value="OM_lipoprot_carrier_LolA-like"/>
</dbReference>
<dbReference type="SUPFAM" id="SSF89392">
    <property type="entry name" value="Prokaryotic lipoproteins and lipoprotein localization factors"/>
    <property type="match status" value="1"/>
</dbReference>
<evidence type="ECO:0000256" key="10">
    <source>
        <dbReference type="HAMAP-Rule" id="MF_00240"/>
    </source>
</evidence>
<dbReference type="NCBIfam" id="TIGR00547">
    <property type="entry name" value="lolA"/>
    <property type="match status" value="1"/>
</dbReference>
<comment type="subcellular location">
    <subcellularLocation>
        <location evidence="1 10">Periplasm</location>
    </subcellularLocation>
</comment>
<evidence type="ECO:0000256" key="9">
    <source>
        <dbReference type="ARBA" id="ARBA00023186"/>
    </source>
</evidence>
<evidence type="ECO:0000256" key="8">
    <source>
        <dbReference type="ARBA" id="ARBA00022927"/>
    </source>
</evidence>
<dbReference type="HAMAP" id="MF_00240">
    <property type="entry name" value="LolA"/>
    <property type="match status" value="1"/>
</dbReference>
<dbReference type="CDD" id="cd16325">
    <property type="entry name" value="LolA"/>
    <property type="match status" value="1"/>
</dbReference>
<evidence type="ECO:0000313" key="11">
    <source>
        <dbReference type="EMBL" id="TCS71146.1"/>
    </source>
</evidence>
<dbReference type="InterPro" id="IPR018323">
    <property type="entry name" value="OM_lipoprot_carrier_LolA_Pbac"/>
</dbReference>
<comment type="function">
    <text evidence="10">Participates in the translocation of lipoproteins from the inner membrane to the outer membrane. Only forms a complex with a lipoprotein if the residue after the N-terminal Cys is not an aspartate (The Asp acts as a targeting signal to indicate that the lipoprotein should stay in the inner membrane).</text>
</comment>
<dbReference type="InterPro" id="IPR029046">
    <property type="entry name" value="LolA/LolB/LppX"/>
</dbReference>
<proteinExistence type="inferred from homology"/>